<dbReference type="Proteomes" id="UP001172630">
    <property type="component" value="Unassembled WGS sequence"/>
</dbReference>
<name>A0ABT7K6A3_9HYPH</name>
<protein>
    <submittedName>
        <fullName evidence="1">Uncharacterized protein</fullName>
    </submittedName>
</protein>
<gene>
    <name evidence="1" type="ORF">PY650_00440</name>
</gene>
<sequence>MLKVWCDQLVFLTRSGEGAEQMPFETNVTFHRAKVIVMKTEPMEIAGNTA</sequence>
<evidence type="ECO:0000313" key="2">
    <source>
        <dbReference type="Proteomes" id="UP001172630"/>
    </source>
</evidence>
<dbReference type="RefSeq" id="WP_285877112.1">
    <property type="nucleotide sequence ID" value="NZ_JARFYN010000001.1"/>
</dbReference>
<accession>A0ABT7K6A3</accession>
<organism evidence="1 2">
    <name type="scientific">Rhizobium calliandrae</name>
    <dbReference type="NCBI Taxonomy" id="1312182"/>
    <lineage>
        <taxon>Bacteria</taxon>
        <taxon>Pseudomonadati</taxon>
        <taxon>Pseudomonadota</taxon>
        <taxon>Alphaproteobacteria</taxon>
        <taxon>Hyphomicrobiales</taxon>
        <taxon>Rhizobiaceae</taxon>
        <taxon>Rhizobium/Agrobacterium group</taxon>
        <taxon>Rhizobium</taxon>
    </lineage>
</organism>
<keyword evidence="2" id="KW-1185">Reference proteome</keyword>
<comment type="caution">
    <text evidence="1">The sequence shown here is derived from an EMBL/GenBank/DDBJ whole genome shotgun (WGS) entry which is preliminary data.</text>
</comment>
<proteinExistence type="predicted"/>
<reference evidence="1" key="1">
    <citation type="submission" date="2023-06" db="EMBL/GenBank/DDBJ databases">
        <title>Phylogenetic Diversity of Rhizobium strains.</title>
        <authorList>
            <person name="Moura F.T."/>
            <person name="Helene L.C.F."/>
            <person name="Hungria M."/>
        </authorList>
    </citation>
    <scope>NUCLEOTIDE SEQUENCE</scope>
    <source>
        <strain evidence="1">CCGE524</strain>
    </source>
</reference>
<evidence type="ECO:0000313" key="1">
    <source>
        <dbReference type="EMBL" id="MDL2404146.1"/>
    </source>
</evidence>
<dbReference type="EMBL" id="JARFYN010000001">
    <property type="protein sequence ID" value="MDL2404146.1"/>
    <property type="molecule type" value="Genomic_DNA"/>
</dbReference>